<comment type="caution">
    <text evidence="1">The sequence shown here is derived from an EMBL/GenBank/DDBJ whole genome shotgun (WGS) entry which is preliminary data.</text>
</comment>
<dbReference type="AlphaFoldDB" id="A0A0V0RGS0"/>
<proteinExistence type="predicted"/>
<dbReference type="Proteomes" id="UP000054630">
    <property type="component" value="Unassembled WGS sequence"/>
</dbReference>
<evidence type="ECO:0000313" key="2">
    <source>
        <dbReference type="Proteomes" id="UP000054630"/>
    </source>
</evidence>
<name>A0A0V0RGS0_9BILA</name>
<protein>
    <submittedName>
        <fullName evidence="1">Uncharacterized protein</fullName>
    </submittedName>
</protein>
<organism evidence="1 2">
    <name type="scientific">Trichinella nelsoni</name>
    <dbReference type="NCBI Taxonomy" id="6336"/>
    <lineage>
        <taxon>Eukaryota</taxon>
        <taxon>Metazoa</taxon>
        <taxon>Ecdysozoa</taxon>
        <taxon>Nematoda</taxon>
        <taxon>Enoplea</taxon>
        <taxon>Dorylaimia</taxon>
        <taxon>Trichinellida</taxon>
        <taxon>Trichinellidae</taxon>
        <taxon>Trichinella</taxon>
    </lineage>
</organism>
<sequence length="89" mass="10566">MYYLKLARNRKNLPNDCNESEKVSSIDALSSDIRKGVICQKIHFIWIDKLIFINFQRQIKKKNFKNRTDSSFDICHAHLKACLDKHKKN</sequence>
<gene>
    <name evidence="1" type="ORF">T07_10640</name>
</gene>
<evidence type="ECO:0000313" key="1">
    <source>
        <dbReference type="EMBL" id="KRX13697.1"/>
    </source>
</evidence>
<reference evidence="1 2" key="1">
    <citation type="submission" date="2015-01" db="EMBL/GenBank/DDBJ databases">
        <title>Evolution of Trichinella species and genotypes.</title>
        <authorList>
            <person name="Korhonen P.K."/>
            <person name="Edoardo P."/>
            <person name="Giuseppe L.R."/>
            <person name="Gasser R.B."/>
        </authorList>
    </citation>
    <scope>NUCLEOTIDE SEQUENCE [LARGE SCALE GENOMIC DNA]</scope>
    <source>
        <strain evidence="1">ISS37</strain>
    </source>
</reference>
<dbReference type="EMBL" id="JYDL01000187">
    <property type="protein sequence ID" value="KRX13697.1"/>
    <property type="molecule type" value="Genomic_DNA"/>
</dbReference>
<accession>A0A0V0RGS0</accession>
<keyword evidence="2" id="KW-1185">Reference proteome</keyword>